<evidence type="ECO:0008006" key="3">
    <source>
        <dbReference type="Google" id="ProtNLM"/>
    </source>
</evidence>
<gene>
    <name evidence="1" type="ORF">SHERM_06162</name>
</gene>
<proteinExistence type="predicted"/>
<name>A0A9N7NYA8_STRHE</name>
<comment type="caution">
    <text evidence="1">The sequence shown here is derived from an EMBL/GenBank/DDBJ whole genome shotgun (WGS) entry which is preliminary data.</text>
</comment>
<protein>
    <recommendedName>
        <fullName evidence="3">MULE transposase domain-containing protein</fullName>
    </recommendedName>
</protein>
<feature type="non-terminal residue" evidence="1">
    <location>
        <position position="152"/>
    </location>
</feature>
<sequence>VYPDVAHFLCIYHLSKTIMTNYKKNIEAVKGAFFAAAYAYTPSEYNHHMETIRDANNDVLKYLTETIGKEKWSRLHCKARFIVMTSNATETINSTMKVARELPITLLLESVRGIQQDWNVKNRTEAQNTFTKLAKFGQKMLEENYIASMKYT</sequence>
<organism evidence="1 2">
    <name type="scientific">Striga hermonthica</name>
    <name type="common">Purple witchweed</name>
    <name type="synonym">Buchnera hermonthica</name>
    <dbReference type="NCBI Taxonomy" id="68872"/>
    <lineage>
        <taxon>Eukaryota</taxon>
        <taxon>Viridiplantae</taxon>
        <taxon>Streptophyta</taxon>
        <taxon>Embryophyta</taxon>
        <taxon>Tracheophyta</taxon>
        <taxon>Spermatophyta</taxon>
        <taxon>Magnoliopsida</taxon>
        <taxon>eudicotyledons</taxon>
        <taxon>Gunneridae</taxon>
        <taxon>Pentapetalae</taxon>
        <taxon>asterids</taxon>
        <taxon>lamiids</taxon>
        <taxon>Lamiales</taxon>
        <taxon>Orobanchaceae</taxon>
        <taxon>Buchnereae</taxon>
        <taxon>Striga</taxon>
    </lineage>
</organism>
<evidence type="ECO:0000313" key="1">
    <source>
        <dbReference type="EMBL" id="CAA0839598.1"/>
    </source>
</evidence>
<dbReference type="EMBL" id="CACSLK010031421">
    <property type="protein sequence ID" value="CAA0839598.1"/>
    <property type="molecule type" value="Genomic_DNA"/>
</dbReference>
<keyword evidence="2" id="KW-1185">Reference proteome</keyword>
<evidence type="ECO:0000313" key="2">
    <source>
        <dbReference type="Proteomes" id="UP001153555"/>
    </source>
</evidence>
<dbReference type="Proteomes" id="UP001153555">
    <property type="component" value="Unassembled WGS sequence"/>
</dbReference>
<feature type="non-terminal residue" evidence="1">
    <location>
        <position position="1"/>
    </location>
</feature>
<reference evidence="1" key="1">
    <citation type="submission" date="2019-12" db="EMBL/GenBank/DDBJ databases">
        <authorList>
            <person name="Scholes J."/>
        </authorList>
    </citation>
    <scope>NUCLEOTIDE SEQUENCE</scope>
</reference>
<accession>A0A9N7NYA8</accession>
<dbReference type="AlphaFoldDB" id="A0A9N7NYA8"/>
<dbReference type="OrthoDB" id="1938144at2759"/>